<dbReference type="Proteomes" id="UP000675409">
    <property type="component" value="Unassembled WGS sequence"/>
</dbReference>
<dbReference type="Gene3D" id="1.25.40.10">
    <property type="entry name" value="Tetratricopeptide repeat domain"/>
    <property type="match status" value="1"/>
</dbReference>
<accession>A0ABS1LLZ4</accession>
<proteinExistence type="predicted"/>
<evidence type="ECO:0000256" key="1">
    <source>
        <dbReference type="SAM" id="Phobius"/>
    </source>
</evidence>
<protein>
    <submittedName>
        <fullName evidence="2">Uncharacterized protein</fullName>
    </submittedName>
</protein>
<dbReference type="RefSeq" id="WP_201847652.1">
    <property type="nucleotide sequence ID" value="NZ_JABBYC010000020.1"/>
</dbReference>
<evidence type="ECO:0000313" key="2">
    <source>
        <dbReference type="EMBL" id="MBL0887049.1"/>
    </source>
</evidence>
<keyword evidence="1" id="KW-0472">Membrane</keyword>
<keyword evidence="1" id="KW-1133">Transmembrane helix</keyword>
<sequence>MSDLHVLTQVAHDEPGWRRGRSAILAVALVLVVAVVVGLLAALVRGSREEARAEAALGRSTHAAGDCGAADRHLKAALDSGTVPFLDPPVDRSALRAEITACEELERARHLAERAQYREAVDGFESYLDSGVARYVNALREKSEARIALARQLEDQGAELRAVHQYAAVMTEAPGSPSAETAQERVWALYAGQVERARKKQPCRAVDAARAWSELDGAALEPVRTAADDALSWSLLRCGEARIDRGRAAARDARYRPDVFTAARSVLTQAAERYPGTEPGRLARRRLDTLPAVTARAQGLAAEVASERRRVAGIRRQVVAALRDGDSLPRPRRTGDGGSEVRLRIRNATGHPLYVAWTGEDTDATTIPAGGTTCAKARTVTLTLTPGAYSLAVREGDDWAAGAWSFPSRNFTTCVT</sequence>
<dbReference type="InterPro" id="IPR011990">
    <property type="entry name" value="TPR-like_helical_dom_sf"/>
</dbReference>
<comment type="caution">
    <text evidence="2">The sequence shown here is derived from an EMBL/GenBank/DDBJ whole genome shotgun (WGS) entry which is preliminary data.</text>
</comment>
<dbReference type="EMBL" id="JABBYC010000020">
    <property type="protein sequence ID" value="MBL0887049.1"/>
    <property type="molecule type" value="Genomic_DNA"/>
</dbReference>
<reference evidence="2 3" key="1">
    <citation type="journal article" date="2021" name="Arch. Microbiol.">
        <title>Myceligenerans indicum sp. nov., an actinobacterium isolated from mangrove sediment of Sundarbans, India.</title>
        <authorList>
            <person name="Asha K."/>
            <person name="Bhadury P."/>
        </authorList>
    </citation>
    <scope>NUCLEOTIDE SEQUENCE [LARGE SCALE GENOMIC DNA]</scope>
    <source>
        <strain evidence="2 3">I2</strain>
    </source>
</reference>
<name>A0ABS1LLZ4_9MICO</name>
<organism evidence="2 3">
    <name type="scientific">Myceligenerans indicum</name>
    <dbReference type="NCBI Taxonomy" id="2593663"/>
    <lineage>
        <taxon>Bacteria</taxon>
        <taxon>Bacillati</taxon>
        <taxon>Actinomycetota</taxon>
        <taxon>Actinomycetes</taxon>
        <taxon>Micrococcales</taxon>
        <taxon>Promicromonosporaceae</taxon>
        <taxon>Myceligenerans</taxon>
    </lineage>
</organism>
<gene>
    <name evidence="2" type="ORF">HGK34_12290</name>
</gene>
<feature type="transmembrane region" description="Helical" evidence="1">
    <location>
        <begin position="23"/>
        <end position="44"/>
    </location>
</feature>
<keyword evidence="1" id="KW-0812">Transmembrane</keyword>
<evidence type="ECO:0000313" key="3">
    <source>
        <dbReference type="Proteomes" id="UP000675409"/>
    </source>
</evidence>
<keyword evidence="3" id="KW-1185">Reference proteome</keyword>